<protein>
    <recommendedName>
        <fullName evidence="10">6-bladed beta-propeller</fullName>
    </recommendedName>
</protein>
<dbReference type="InterPro" id="IPR013783">
    <property type="entry name" value="Ig-like_fold"/>
</dbReference>
<feature type="domain" description="SLH" evidence="7">
    <location>
        <begin position="663"/>
        <end position="718"/>
    </location>
</feature>
<evidence type="ECO:0000256" key="2">
    <source>
        <dbReference type="ARBA" id="ARBA00022737"/>
    </source>
</evidence>
<dbReference type="InterPro" id="IPR001119">
    <property type="entry name" value="SLH_dom"/>
</dbReference>
<feature type="region of interest" description="Disordered" evidence="5">
    <location>
        <begin position="361"/>
        <end position="387"/>
    </location>
</feature>
<dbReference type="Gene3D" id="2.60.220.30">
    <property type="match status" value="1"/>
</dbReference>
<dbReference type="InterPro" id="IPR036116">
    <property type="entry name" value="FN3_sf"/>
</dbReference>
<keyword evidence="1" id="KW-0732">Signal</keyword>
<proteinExistence type="predicted"/>
<sequence length="718" mass="78154">MFSQWGEDGEEEGQFSFPQGMAIDQAGNLYVADTMNSRVQKFTSNGQFLQAWDIDGMVFGMPRAIAVDHSGLVYVNNGQGNIRVFQSDGTELRHWDDSNFLNAGVLGMAVDQQGNVYVSNAGLHQIRKYDPMGQTLLTWGARGANPGQFNAPSGIAVDRDGTIYIADPGNFRIQKFDNMGQYLGQWGETESAEPGKFSFPQALTFDQFGNLHVMETKNYRIQVLDPYGKSIRMWGKEGSAPGEFEVTFGVAADNAGNIYVDDSMLRRVQKFSLTLVSPQIVTTSNQATVTWSVVEGATDLELEWSQDGKSWSKKALAANETQTTIAALTDNTNYQFRLSANFAPGYRMASNLVEARTANLPVQPSQPDTEESSTPITPPIETKLTSTNGQMTLPVGTIGEVSLEDKIGISIPANATNNELKLTIEKVLNPQNMLNNKEVLGSSIFEVLKNFPENFSKPVTIALTFDPTSLKSNQSVAVFYYEDGKKEWIGVFGDKINGNRISVEANHFGKFAVLVVDKASGKPVTNHPTETPPTEKPKEVTISDIFEHWAEANIKQAISSGIVAGYPDDTFKPNHTVTRAEFAVMLMNTLKPEGAGVATTFSDSGEIGAWAQKAVAQAVQASIINGNEDGTFRPNAEVTRAEMAVMIARAMNLSIEANAATDFADDKDIPTWAKGSVANVKRAGIVQGKDANQFAAQDHATRAEAVTILLKMLAQKSK</sequence>
<comment type="caution">
    <text evidence="8">The sequence shown here is derived from an EMBL/GenBank/DDBJ whole genome shotgun (WGS) entry which is preliminary data.</text>
</comment>
<dbReference type="Pfam" id="PF01436">
    <property type="entry name" value="NHL"/>
    <property type="match status" value="2"/>
</dbReference>
<dbReference type="PROSITE" id="PS50853">
    <property type="entry name" value="FN3"/>
    <property type="match status" value="1"/>
</dbReference>
<dbReference type="Gene3D" id="2.60.40.10">
    <property type="entry name" value="Immunoglobulins"/>
    <property type="match status" value="1"/>
</dbReference>
<dbReference type="InterPro" id="IPR011042">
    <property type="entry name" value="6-blade_b-propeller_TolB-like"/>
</dbReference>
<dbReference type="InterPro" id="IPR003961">
    <property type="entry name" value="FN3_dom"/>
</dbReference>
<keyword evidence="9" id="KW-1185">Reference proteome</keyword>
<feature type="compositionally biased region" description="Polar residues" evidence="5">
    <location>
        <begin position="361"/>
        <end position="375"/>
    </location>
</feature>
<dbReference type="PROSITE" id="PS51272">
    <property type="entry name" value="SLH"/>
    <property type="match status" value="3"/>
</dbReference>
<evidence type="ECO:0008006" key="10">
    <source>
        <dbReference type="Google" id="ProtNLM"/>
    </source>
</evidence>
<evidence type="ECO:0000256" key="5">
    <source>
        <dbReference type="SAM" id="MobiDB-lite"/>
    </source>
</evidence>
<name>A0ABQ1EZM4_9BACL</name>
<dbReference type="PROSITE" id="PS51125">
    <property type="entry name" value="NHL"/>
    <property type="match status" value="3"/>
</dbReference>
<evidence type="ECO:0000256" key="1">
    <source>
        <dbReference type="ARBA" id="ARBA00022729"/>
    </source>
</evidence>
<keyword evidence="3" id="KW-0325">Glycoprotein</keyword>
<evidence type="ECO:0000313" key="8">
    <source>
        <dbReference type="EMBL" id="GFZ93281.1"/>
    </source>
</evidence>
<evidence type="ECO:0000256" key="4">
    <source>
        <dbReference type="PROSITE-ProRule" id="PRU00504"/>
    </source>
</evidence>
<evidence type="ECO:0000259" key="6">
    <source>
        <dbReference type="PROSITE" id="PS50853"/>
    </source>
</evidence>
<evidence type="ECO:0000259" key="7">
    <source>
        <dbReference type="PROSITE" id="PS51272"/>
    </source>
</evidence>
<dbReference type="InterPro" id="IPR001258">
    <property type="entry name" value="NHL_repeat"/>
</dbReference>
<dbReference type="PANTHER" id="PTHR10680">
    <property type="entry name" value="PEPTIDYL-GLYCINE ALPHA-AMIDATING MONOOXYGENASE"/>
    <property type="match status" value="1"/>
</dbReference>
<feature type="repeat" description="NHL" evidence="4">
    <location>
        <begin position="235"/>
        <end position="274"/>
    </location>
</feature>
<dbReference type="SUPFAM" id="SSF101898">
    <property type="entry name" value="NHL repeat"/>
    <property type="match status" value="1"/>
</dbReference>
<gene>
    <name evidence="8" type="ORF">GCM10008018_44580</name>
</gene>
<dbReference type="CDD" id="cd00063">
    <property type="entry name" value="FN3"/>
    <property type="match status" value="1"/>
</dbReference>
<evidence type="ECO:0000313" key="9">
    <source>
        <dbReference type="Proteomes" id="UP000615455"/>
    </source>
</evidence>
<dbReference type="Proteomes" id="UP000615455">
    <property type="component" value="Unassembled WGS sequence"/>
</dbReference>
<keyword evidence="2" id="KW-0677">Repeat</keyword>
<accession>A0ABQ1EZM4</accession>
<feature type="repeat" description="NHL" evidence="4">
    <location>
        <begin position="140"/>
        <end position="179"/>
    </location>
</feature>
<dbReference type="Pfam" id="PF00395">
    <property type="entry name" value="SLH"/>
    <property type="match status" value="3"/>
</dbReference>
<feature type="domain" description="SLH" evidence="7">
    <location>
        <begin position="598"/>
        <end position="661"/>
    </location>
</feature>
<reference evidence="9" key="1">
    <citation type="journal article" date="2019" name="Int. J. Syst. Evol. Microbiol.">
        <title>The Global Catalogue of Microorganisms (GCM) 10K type strain sequencing project: providing services to taxonomists for standard genome sequencing and annotation.</title>
        <authorList>
            <consortium name="The Broad Institute Genomics Platform"/>
            <consortium name="The Broad Institute Genome Sequencing Center for Infectious Disease"/>
            <person name="Wu L."/>
            <person name="Ma J."/>
        </authorList>
    </citation>
    <scope>NUCLEOTIDE SEQUENCE [LARGE SCALE GENOMIC DNA]</scope>
    <source>
        <strain evidence="9">CGMCC 1.15043</strain>
    </source>
</reference>
<dbReference type="Gene3D" id="2.120.10.30">
    <property type="entry name" value="TolB, C-terminal domain"/>
    <property type="match status" value="3"/>
</dbReference>
<feature type="domain" description="Fibronectin type-III" evidence="6">
    <location>
        <begin position="272"/>
        <end position="360"/>
    </location>
</feature>
<feature type="domain" description="SLH" evidence="7">
    <location>
        <begin position="537"/>
        <end position="596"/>
    </location>
</feature>
<organism evidence="8 9">
    <name type="scientific">Paenibacillus marchantiophytorum</name>
    <dbReference type="NCBI Taxonomy" id="1619310"/>
    <lineage>
        <taxon>Bacteria</taxon>
        <taxon>Bacillati</taxon>
        <taxon>Bacillota</taxon>
        <taxon>Bacilli</taxon>
        <taxon>Bacillales</taxon>
        <taxon>Paenibacillaceae</taxon>
        <taxon>Paenibacillus</taxon>
    </lineage>
</organism>
<feature type="repeat" description="NHL" evidence="4">
    <location>
        <begin position="9"/>
        <end position="45"/>
    </location>
</feature>
<dbReference type="EMBL" id="BMHE01000026">
    <property type="protein sequence ID" value="GFZ93281.1"/>
    <property type="molecule type" value="Genomic_DNA"/>
</dbReference>
<dbReference type="SUPFAM" id="SSF49265">
    <property type="entry name" value="Fibronectin type III"/>
    <property type="match status" value="1"/>
</dbReference>
<evidence type="ECO:0000256" key="3">
    <source>
        <dbReference type="ARBA" id="ARBA00023180"/>
    </source>
</evidence>